<evidence type="ECO:0000313" key="16">
    <source>
        <dbReference type="RefSeq" id="XP_026669832.1"/>
    </source>
</evidence>
<evidence type="ECO:0000256" key="10">
    <source>
        <dbReference type="ARBA" id="ARBA00068717"/>
    </source>
</evidence>
<keyword evidence="14" id="KW-1185">Reference proteome</keyword>
<sequence length="328" mass="37086">MELPEWIMIIYDLLLFTGMALIYIIEAIVLTFVPRRFRSKSVNGEVALVTGGAGGIGRLIAIKLAKLGARVVIWDINKIGLEDTVREINQAGGKCWSYYCDITNREEIYRMVKTVQIEVGPVTLLINNAGYVCGKTLWNLPDDEIERTYKVNILSHYWITKAFIKDMMKNNHGHIVTVASVAGLLGTYNCTDYSATKSAAIGYHESLFIELKTHGYDGIYTTLVCPYLINTGMFHGVKPRLLPMLDPEYVAQEIISGILVNQAVVVMPGSFRYLLPFKYVLPAKMCWALMYHIIRGPQSMMMFQGRKEKETLKNNNNATMMSTESYQH</sequence>
<evidence type="ECO:0000313" key="15">
    <source>
        <dbReference type="RefSeq" id="XP_017881108.1"/>
    </source>
</evidence>
<reference evidence="15 16" key="1">
    <citation type="submission" date="2025-04" db="UniProtKB">
        <authorList>
            <consortium name="RefSeq"/>
        </authorList>
    </citation>
    <scope>IDENTIFICATION</scope>
    <source>
        <tissue evidence="15 16">Whole body</tissue>
    </source>
</reference>
<evidence type="ECO:0000256" key="7">
    <source>
        <dbReference type="ARBA" id="ARBA00023098"/>
    </source>
</evidence>
<dbReference type="InterPro" id="IPR036291">
    <property type="entry name" value="NAD(P)-bd_dom_sf"/>
</dbReference>
<evidence type="ECO:0000313" key="17">
    <source>
        <dbReference type="RefSeq" id="XP_026669833.1"/>
    </source>
</evidence>
<evidence type="ECO:0000256" key="9">
    <source>
        <dbReference type="ARBA" id="ARBA00059620"/>
    </source>
</evidence>
<keyword evidence="6" id="KW-0560">Oxidoreductase</keyword>
<dbReference type="GO" id="GO:0016020">
    <property type="term" value="C:membrane"/>
    <property type="evidence" value="ECO:0007669"/>
    <property type="project" value="UniProtKB-SubCell"/>
</dbReference>
<dbReference type="FunFam" id="3.40.50.720:FF:000131">
    <property type="entry name" value="Short-chain dehydrogenase/reductase 3"/>
    <property type="match status" value="1"/>
</dbReference>
<dbReference type="GO" id="GO:0052650">
    <property type="term" value="F:all-trans-retinol dehydrogenase (NADP+) activity"/>
    <property type="evidence" value="ECO:0007669"/>
    <property type="project" value="UniProtKB-ARBA"/>
</dbReference>
<evidence type="ECO:0000256" key="4">
    <source>
        <dbReference type="ARBA" id="ARBA00022857"/>
    </source>
</evidence>
<dbReference type="PRINTS" id="PR00080">
    <property type="entry name" value="SDRFAMILY"/>
</dbReference>
<evidence type="ECO:0000256" key="8">
    <source>
        <dbReference type="ARBA" id="ARBA00023136"/>
    </source>
</evidence>
<dbReference type="PANTHER" id="PTHR24322">
    <property type="entry name" value="PKSB"/>
    <property type="match status" value="1"/>
</dbReference>
<dbReference type="KEGG" id="ccal:108625537"/>
<dbReference type="GO" id="GO:0005811">
    <property type="term" value="C:lipid droplet"/>
    <property type="evidence" value="ECO:0007669"/>
    <property type="project" value="TreeGrafter"/>
</dbReference>
<comment type="subcellular location">
    <subcellularLocation>
        <location evidence="1">Membrane</location>
        <topology evidence="1">Multi-pass membrane protein</topology>
    </subcellularLocation>
</comment>
<feature type="transmembrane region" description="Helical" evidence="13">
    <location>
        <begin position="6"/>
        <end position="33"/>
    </location>
</feature>
<protein>
    <recommendedName>
        <fullName evidence="10">Short-chain dehydrogenase/reductase 3</fullName>
    </recommendedName>
    <alternativeName>
        <fullName evidence="11">Retinal short-chain dehydrogenase/reductase 1</fullName>
    </alternativeName>
</protein>
<evidence type="ECO:0000256" key="5">
    <source>
        <dbReference type="ARBA" id="ARBA00022989"/>
    </source>
</evidence>
<dbReference type="CDD" id="cd05339">
    <property type="entry name" value="17beta-HSDXI-like_SDR_c"/>
    <property type="match status" value="1"/>
</dbReference>
<dbReference type="Pfam" id="PF00106">
    <property type="entry name" value="adh_short"/>
    <property type="match status" value="1"/>
</dbReference>
<keyword evidence="7" id="KW-0443">Lipid metabolism</keyword>
<evidence type="ECO:0000256" key="13">
    <source>
        <dbReference type="SAM" id="Phobius"/>
    </source>
</evidence>
<evidence type="ECO:0000256" key="1">
    <source>
        <dbReference type="ARBA" id="ARBA00004141"/>
    </source>
</evidence>
<evidence type="ECO:0000256" key="2">
    <source>
        <dbReference type="ARBA" id="ARBA00006484"/>
    </source>
</evidence>
<dbReference type="PRINTS" id="PR00081">
    <property type="entry name" value="GDHRDH"/>
</dbReference>
<comment type="similarity">
    <text evidence="2 12">Belongs to the short-chain dehydrogenases/reductases (SDR) family.</text>
</comment>
<keyword evidence="3 13" id="KW-0812">Transmembrane</keyword>
<gene>
    <name evidence="15 16 17" type="primary">LOC108625537</name>
</gene>
<comment type="function">
    <text evidence="9">Catalyzes the reduction of all-trans-retinal to all-trans-retinol in the presence of NADPH.</text>
</comment>
<dbReference type="Proteomes" id="UP000694925">
    <property type="component" value="Unplaced"/>
</dbReference>
<evidence type="ECO:0000256" key="3">
    <source>
        <dbReference type="ARBA" id="ARBA00022692"/>
    </source>
</evidence>
<proteinExistence type="inferred from homology"/>
<dbReference type="RefSeq" id="XP_017881108.1">
    <property type="nucleotide sequence ID" value="XM_018025619.2"/>
</dbReference>
<keyword evidence="5 13" id="KW-1133">Transmembrane helix</keyword>
<keyword evidence="8 13" id="KW-0472">Membrane</keyword>
<name>A0AAJ7J0E2_9HYME</name>
<dbReference type="GeneID" id="108625537"/>
<keyword evidence="4" id="KW-0521">NADP</keyword>
<organism evidence="14 15">
    <name type="scientific">Ceratina calcarata</name>
    <dbReference type="NCBI Taxonomy" id="156304"/>
    <lineage>
        <taxon>Eukaryota</taxon>
        <taxon>Metazoa</taxon>
        <taxon>Ecdysozoa</taxon>
        <taxon>Arthropoda</taxon>
        <taxon>Hexapoda</taxon>
        <taxon>Insecta</taxon>
        <taxon>Pterygota</taxon>
        <taxon>Neoptera</taxon>
        <taxon>Endopterygota</taxon>
        <taxon>Hymenoptera</taxon>
        <taxon>Apocrita</taxon>
        <taxon>Aculeata</taxon>
        <taxon>Apoidea</taxon>
        <taxon>Anthophila</taxon>
        <taxon>Apidae</taxon>
        <taxon>Ceratina</taxon>
        <taxon>Zadontomerus</taxon>
    </lineage>
</organism>
<dbReference type="InterPro" id="IPR002347">
    <property type="entry name" value="SDR_fam"/>
</dbReference>
<evidence type="ECO:0000256" key="11">
    <source>
        <dbReference type="ARBA" id="ARBA00082544"/>
    </source>
</evidence>
<dbReference type="RefSeq" id="XP_026669832.1">
    <property type="nucleotide sequence ID" value="XM_026814031.1"/>
</dbReference>
<dbReference type="SUPFAM" id="SSF51735">
    <property type="entry name" value="NAD(P)-binding Rossmann-fold domains"/>
    <property type="match status" value="1"/>
</dbReference>
<evidence type="ECO:0000313" key="14">
    <source>
        <dbReference type="Proteomes" id="UP000694925"/>
    </source>
</evidence>
<dbReference type="AlphaFoldDB" id="A0AAJ7J0E2"/>
<dbReference type="Gene3D" id="3.40.50.720">
    <property type="entry name" value="NAD(P)-binding Rossmann-like Domain"/>
    <property type="match status" value="1"/>
</dbReference>
<dbReference type="RefSeq" id="XP_026669833.1">
    <property type="nucleotide sequence ID" value="XM_026814032.1"/>
</dbReference>
<accession>A0AAJ7J0E2</accession>
<evidence type="ECO:0000256" key="12">
    <source>
        <dbReference type="RuleBase" id="RU000363"/>
    </source>
</evidence>
<evidence type="ECO:0000256" key="6">
    <source>
        <dbReference type="ARBA" id="ARBA00023002"/>
    </source>
</evidence>
<dbReference type="PANTHER" id="PTHR24322:SF729">
    <property type="entry name" value="MIP05442P"/>
    <property type="match status" value="1"/>
</dbReference>